<gene>
    <name evidence="2" type="ORF">sr10281</name>
</gene>
<dbReference type="VEuPathDB" id="FungiDB:sr10281"/>
<evidence type="ECO:0008006" key="4">
    <source>
        <dbReference type="Google" id="ProtNLM"/>
    </source>
</evidence>
<feature type="chain" id="PRO_5003216921" description="Secreted protein" evidence="1">
    <location>
        <begin position="20"/>
        <end position="98"/>
    </location>
</feature>
<protein>
    <recommendedName>
        <fullName evidence="4">Secreted protein</fullName>
    </recommendedName>
</protein>
<keyword evidence="1" id="KW-0732">Signal</keyword>
<feature type="signal peptide" evidence="1">
    <location>
        <begin position="1"/>
        <end position="19"/>
    </location>
</feature>
<sequence>MATLLLLLLLSASRHVVFGRLAYRVDTLALCHSTPWVPRVPSRRMACSARCRGQGSYSSLLPDAESETGQIAFPAFACLRSNQIRLPSTVKPANVGQG</sequence>
<evidence type="ECO:0000313" key="3">
    <source>
        <dbReference type="Proteomes" id="UP000008867"/>
    </source>
</evidence>
<dbReference type="EMBL" id="FQ311441">
    <property type="protein sequence ID" value="CBQ70612.1"/>
    <property type="molecule type" value="Genomic_DNA"/>
</dbReference>
<proteinExistence type="predicted"/>
<keyword evidence="3" id="KW-1185">Reference proteome</keyword>
<evidence type="ECO:0000313" key="2">
    <source>
        <dbReference type="EMBL" id="CBQ70612.1"/>
    </source>
</evidence>
<accession>E6ZTQ5</accession>
<name>E6ZTQ5_SPORE</name>
<evidence type="ECO:0000256" key="1">
    <source>
        <dbReference type="SAM" id="SignalP"/>
    </source>
</evidence>
<dbReference type="AlphaFoldDB" id="E6ZTQ5"/>
<dbReference type="Proteomes" id="UP000008867">
    <property type="component" value="Chromosome 2"/>
</dbReference>
<organism evidence="2 3">
    <name type="scientific">Sporisorium reilianum (strain SRZ2)</name>
    <name type="common">Maize head smut fungus</name>
    <dbReference type="NCBI Taxonomy" id="999809"/>
    <lineage>
        <taxon>Eukaryota</taxon>
        <taxon>Fungi</taxon>
        <taxon>Dikarya</taxon>
        <taxon>Basidiomycota</taxon>
        <taxon>Ustilaginomycotina</taxon>
        <taxon>Ustilaginomycetes</taxon>
        <taxon>Ustilaginales</taxon>
        <taxon>Ustilaginaceae</taxon>
        <taxon>Sporisorium</taxon>
    </lineage>
</organism>
<dbReference type="HOGENOM" id="CLU_2335008_0_0_1"/>
<reference evidence="2 3" key="1">
    <citation type="journal article" date="2010" name="Science">
        <title>Pathogenicity determinants in smut fungi revealed by genome comparison.</title>
        <authorList>
            <person name="Schirawski J."/>
            <person name="Mannhaupt G."/>
            <person name="Muench K."/>
            <person name="Brefort T."/>
            <person name="Schipper K."/>
            <person name="Doehlemann G."/>
            <person name="Di Stasio M."/>
            <person name="Roessel N."/>
            <person name="Mendoza-Mendoza A."/>
            <person name="Pester D."/>
            <person name="Mueller O."/>
            <person name="Winterberg B."/>
            <person name="Meyer E."/>
            <person name="Ghareeb H."/>
            <person name="Wollenberg T."/>
            <person name="Muensterkoetter M."/>
            <person name="Wong P."/>
            <person name="Walter M."/>
            <person name="Stukenbrock E."/>
            <person name="Gueldener U."/>
            <person name="Kahmann R."/>
        </authorList>
    </citation>
    <scope>NUCLEOTIDE SEQUENCE [LARGE SCALE GENOMIC DNA]</scope>
    <source>
        <strain evidence="3">SRZ2</strain>
    </source>
</reference>